<keyword evidence="1" id="KW-1133">Transmembrane helix</keyword>
<evidence type="ECO:0000313" key="3">
    <source>
        <dbReference type="EMBL" id="UQN15011.1"/>
    </source>
</evidence>
<keyword evidence="1" id="KW-0812">Transmembrane</keyword>
<gene>
    <name evidence="3" type="ORF">M3M28_00645</name>
</gene>
<evidence type="ECO:0000259" key="2">
    <source>
        <dbReference type="PROSITE" id="PS50156"/>
    </source>
</evidence>
<dbReference type="PANTHER" id="PTHR32063">
    <property type="match status" value="1"/>
</dbReference>
<feature type="transmembrane region" description="Helical" evidence="1">
    <location>
        <begin position="973"/>
        <end position="994"/>
    </location>
</feature>
<dbReference type="Gene3D" id="3.30.70.1440">
    <property type="entry name" value="Multidrug efflux transporter AcrB pore domain"/>
    <property type="match status" value="1"/>
</dbReference>
<feature type="transmembrane region" description="Helical" evidence="1">
    <location>
        <begin position="345"/>
        <end position="364"/>
    </location>
</feature>
<organism evidence="3">
    <name type="scientific">Gulosibacter sediminis</name>
    <dbReference type="NCBI Taxonomy" id="1729695"/>
    <lineage>
        <taxon>Bacteria</taxon>
        <taxon>Bacillati</taxon>
        <taxon>Actinomycetota</taxon>
        <taxon>Actinomycetes</taxon>
        <taxon>Micrococcales</taxon>
        <taxon>Microbacteriaceae</taxon>
        <taxon>Gulosibacter</taxon>
    </lineage>
</organism>
<dbReference type="EMBL" id="CP097160">
    <property type="protein sequence ID" value="UQN15011.1"/>
    <property type="molecule type" value="Genomic_DNA"/>
</dbReference>
<protein>
    <submittedName>
        <fullName evidence="3">Efflux RND transporter permease subunit</fullName>
    </submittedName>
</protein>
<dbReference type="SUPFAM" id="SSF82714">
    <property type="entry name" value="Multidrug efflux transporter AcrB TolC docking domain, DN and DC subdomains"/>
    <property type="match status" value="2"/>
</dbReference>
<feature type="transmembrane region" description="Helical" evidence="1">
    <location>
        <begin position="901"/>
        <end position="921"/>
    </location>
</feature>
<proteinExistence type="predicted"/>
<dbReference type="InterPro" id="IPR000731">
    <property type="entry name" value="SSD"/>
</dbReference>
<dbReference type="Gene3D" id="3.30.70.1430">
    <property type="entry name" value="Multidrug efflux transporter AcrB pore domain"/>
    <property type="match status" value="2"/>
</dbReference>
<feature type="transmembrane region" description="Helical" evidence="1">
    <location>
        <begin position="927"/>
        <end position="952"/>
    </location>
</feature>
<keyword evidence="1" id="KW-0472">Membrane</keyword>
<dbReference type="Pfam" id="PF00873">
    <property type="entry name" value="ACR_tran"/>
    <property type="match status" value="1"/>
</dbReference>
<sequence>MHALAKLSLANRALIALITISIAIFGALLMTNLKQELIPSISLPQVSVVTSYQGASPEIVDEDVSQPIESALQGLQGLDSTTTTSSDGQSVVSASFEFGTDIVYAEQRIQQALNRIDAQLPEDADWSVLSGSIDDLPVVQLAFTGDDPTQLAERVEQLAVPELRGLDGVRAADVSGDRAERITIAPDQPALAANGLSLQDITDTLDDAGVLVPAGTITEGDETLTVQAGDLLASVDELREIPMPVSADATAQQDPTAPAATPTVVTLGDVADVEQDYAPVTSISRVNGEDALTVSVTKRPSANTVEVSQAVASVLPEIEAALGDDITVTVALDQAPFIQQSIDTLVTEGLLGLAFAVLVIFFFLFSVRATLITAISIPTSLLVTFIALYFLDYSLNVLTLGALTIAIGRVVDDSIVVVENIRRHLTMNPSAALRGGERVKVITEAVREVGMAITASTLVTVAVFLPVIFVGDVTGELFRPFGLTSAVALLASLFVSLTIVPVLAYWFMGGSKVRKSELETHGAHAAGGEADEPRNWLQKFYEPLLRRIIVRPGWVLVGAVVVLAGTIALIPLMKTNFLGSAGQNTFQMSQEVGVNASLDAKTEYAERLESVLDDTEGIDIVQVSYGGGDLISMFTGGGSDTITWSITTDPEADADAIQSQLRDEVEGRDDLGDVEIGASAGFSTDVTVRVSAPDADVLREAVDAVTLAVEGVEGVQQVNTGIDETRPFIELNIDQTAAAEAGLNDVAIGGQVMQALQPVPAGSIMLDGSSLQVYFVGDEEPPVSVDELRELDIQTGTGVVPLSDLADVEVTDGPVSITAESSTPYTDITIVSESDDLGGMSSAITEAIDGIELPGGATAELGGSAADQQQAFQQLGLAMLAAILVVYIVMVATLKSLLQPLLLLVSVPFAATGAILLQVATGLPLGVASLIGVLMLIGIVVTNAIVLIDLVNQFRSRGNDVREATFDGATRRVRPIVMTALATILALTPMALGITGHGGFISQPMAVVVIGGLLSSTLLTLVVLPALYVLVEGRREKRAKRRAERNEQKLREAGLA</sequence>
<feature type="transmembrane region" description="Helical" evidence="1">
    <location>
        <begin position="875"/>
        <end position="894"/>
    </location>
</feature>
<accession>A0ABY4N053</accession>
<feature type="transmembrane region" description="Helical" evidence="1">
    <location>
        <begin position="449"/>
        <end position="469"/>
    </location>
</feature>
<dbReference type="SUPFAM" id="SSF82693">
    <property type="entry name" value="Multidrug efflux transporter AcrB pore domain, PN1, PN2, PC1 and PC2 subdomains"/>
    <property type="match status" value="2"/>
</dbReference>
<dbReference type="PANTHER" id="PTHR32063:SF0">
    <property type="entry name" value="SWARMING MOTILITY PROTEIN SWRC"/>
    <property type="match status" value="1"/>
</dbReference>
<dbReference type="Gene3D" id="1.20.1640.10">
    <property type="entry name" value="Multidrug efflux transporter AcrB transmembrane domain"/>
    <property type="match status" value="2"/>
</dbReference>
<feature type="transmembrane region" description="Helical" evidence="1">
    <location>
        <begin position="12"/>
        <end position="30"/>
    </location>
</feature>
<dbReference type="Gene3D" id="3.30.2090.10">
    <property type="entry name" value="Multidrug efflux transporter AcrB TolC docking domain, DN and DC subdomains"/>
    <property type="match status" value="2"/>
</dbReference>
<evidence type="ECO:0000256" key="1">
    <source>
        <dbReference type="SAM" id="Phobius"/>
    </source>
</evidence>
<dbReference type="PRINTS" id="PR00702">
    <property type="entry name" value="ACRIFLAVINRP"/>
</dbReference>
<name>A0ABY4N053_9MICO</name>
<feature type="transmembrane region" description="Helical" evidence="1">
    <location>
        <begin position="397"/>
        <end position="418"/>
    </location>
</feature>
<dbReference type="PROSITE" id="PS50156">
    <property type="entry name" value="SSD"/>
    <property type="match status" value="1"/>
</dbReference>
<reference evidence="3" key="1">
    <citation type="submission" date="2022-05" db="EMBL/GenBank/DDBJ databases">
        <title>Complete genome sequence of toluene-degrading Gulosibacter sediminis strain ACHW.36C.</title>
        <authorList>
            <person name="Wai A.C."/>
            <person name="Lai G.K."/>
            <person name="Griffin S.D."/>
            <person name="Leung F.C."/>
        </authorList>
    </citation>
    <scope>NUCLEOTIDE SEQUENCE [LARGE SCALE GENOMIC DNA]</scope>
    <source>
        <strain evidence="3">ACHW.36C</strain>
    </source>
</reference>
<feature type="transmembrane region" description="Helical" evidence="1">
    <location>
        <begin position="481"/>
        <end position="507"/>
    </location>
</feature>
<dbReference type="Gene3D" id="3.30.70.1320">
    <property type="entry name" value="Multidrug efflux transporter AcrB pore domain like"/>
    <property type="match status" value="1"/>
</dbReference>
<dbReference type="InterPro" id="IPR027463">
    <property type="entry name" value="AcrB_DN_DC_subdom"/>
</dbReference>
<feature type="transmembrane region" description="Helical" evidence="1">
    <location>
        <begin position="1006"/>
        <end position="1031"/>
    </location>
</feature>
<dbReference type="InterPro" id="IPR001036">
    <property type="entry name" value="Acrflvin-R"/>
</dbReference>
<dbReference type="SUPFAM" id="SSF82866">
    <property type="entry name" value="Multidrug efflux transporter AcrB transmembrane domain"/>
    <property type="match status" value="2"/>
</dbReference>
<feature type="transmembrane region" description="Helical" evidence="1">
    <location>
        <begin position="554"/>
        <end position="573"/>
    </location>
</feature>
<feature type="transmembrane region" description="Helical" evidence="1">
    <location>
        <begin position="371"/>
        <end position="391"/>
    </location>
</feature>
<feature type="domain" description="SSD" evidence="2">
    <location>
        <begin position="364"/>
        <end position="506"/>
    </location>
</feature>